<evidence type="ECO:0000313" key="2">
    <source>
        <dbReference type="Proteomes" id="UP001597545"/>
    </source>
</evidence>
<gene>
    <name evidence="1" type="ORF">ACFSR5_20625</name>
</gene>
<dbReference type="SUPFAM" id="SSF53901">
    <property type="entry name" value="Thiolase-like"/>
    <property type="match status" value="1"/>
</dbReference>
<sequence>MEREYIVKSCLISTNRIVVDGAVHWESSPYTAFNDFAKDAFRHLQVDYPKFYKMDSLSKLAFLAAEYLLEEADKEELALVLANRSGSLDTDIKHQESIQDEEYYFPSPATFVYTLANICAGELSIRHKLLSENIFLVAEQYPVPTVKAYASYLMRSRKAKQVLCGWIELFKENYNTVLYLVGPKGSVEHTEENIKELFK</sequence>
<protein>
    <recommendedName>
        <fullName evidence="3">3-oxoacyl-ACP synthase</fullName>
    </recommendedName>
</protein>
<reference evidence="2" key="1">
    <citation type="journal article" date="2019" name="Int. J. Syst. Evol. Microbiol.">
        <title>The Global Catalogue of Microorganisms (GCM) 10K type strain sequencing project: providing services to taxonomists for standard genome sequencing and annotation.</title>
        <authorList>
            <consortium name="The Broad Institute Genomics Platform"/>
            <consortium name="The Broad Institute Genome Sequencing Center for Infectious Disease"/>
            <person name="Wu L."/>
            <person name="Ma J."/>
        </authorList>
    </citation>
    <scope>NUCLEOTIDE SEQUENCE [LARGE SCALE GENOMIC DNA]</scope>
    <source>
        <strain evidence="2">KCTC 42662</strain>
    </source>
</reference>
<proteinExistence type="predicted"/>
<evidence type="ECO:0008006" key="3">
    <source>
        <dbReference type="Google" id="ProtNLM"/>
    </source>
</evidence>
<dbReference type="EMBL" id="JBHULR010000021">
    <property type="protein sequence ID" value="MFD2550064.1"/>
    <property type="molecule type" value="Genomic_DNA"/>
</dbReference>
<accession>A0ABW5KM43</accession>
<name>A0ABW5KM43_9SPHI</name>
<dbReference type="InterPro" id="IPR016039">
    <property type="entry name" value="Thiolase-like"/>
</dbReference>
<evidence type="ECO:0000313" key="1">
    <source>
        <dbReference type="EMBL" id="MFD2550064.1"/>
    </source>
</evidence>
<dbReference type="Proteomes" id="UP001597545">
    <property type="component" value="Unassembled WGS sequence"/>
</dbReference>
<keyword evidence="2" id="KW-1185">Reference proteome</keyword>
<organism evidence="1 2">
    <name type="scientific">Sphingobacterium suaedae</name>
    <dbReference type="NCBI Taxonomy" id="1686402"/>
    <lineage>
        <taxon>Bacteria</taxon>
        <taxon>Pseudomonadati</taxon>
        <taxon>Bacteroidota</taxon>
        <taxon>Sphingobacteriia</taxon>
        <taxon>Sphingobacteriales</taxon>
        <taxon>Sphingobacteriaceae</taxon>
        <taxon>Sphingobacterium</taxon>
    </lineage>
</organism>
<comment type="caution">
    <text evidence="1">The sequence shown here is derived from an EMBL/GenBank/DDBJ whole genome shotgun (WGS) entry which is preliminary data.</text>
</comment>
<dbReference type="RefSeq" id="WP_380906474.1">
    <property type="nucleotide sequence ID" value="NZ_JBHUEG010000018.1"/>
</dbReference>
<dbReference type="Gene3D" id="3.40.47.10">
    <property type="match status" value="1"/>
</dbReference>